<evidence type="ECO:0000313" key="6">
    <source>
        <dbReference type="EMBL" id="GAA0599981.1"/>
    </source>
</evidence>
<dbReference type="SUPFAM" id="SSF51621">
    <property type="entry name" value="Phosphoenolpyruvate/pyruvate domain"/>
    <property type="match status" value="1"/>
</dbReference>
<comment type="function">
    <text evidence="5">Catalyzes the reversible reaction in which hydroxymethyl group from 5,10-methylenetetrahydrofolate is transferred onto alpha-ketoisovalerate to form ketopantoate.</text>
</comment>
<evidence type="ECO:0000256" key="5">
    <source>
        <dbReference type="HAMAP-Rule" id="MF_00156"/>
    </source>
</evidence>
<keyword evidence="5" id="KW-0460">Magnesium</keyword>
<evidence type="ECO:0000256" key="1">
    <source>
        <dbReference type="ARBA" id="ARBA00008676"/>
    </source>
</evidence>
<dbReference type="NCBIfam" id="TIGR00222">
    <property type="entry name" value="panB"/>
    <property type="match status" value="1"/>
</dbReference>
<feature type="binding site" evidence="5">
    <location>
        <position position="82"/>
    </location>
    <ligand>
        <name>Mg(2+)</name>
        <dbReference type="ChEBI" id="CHEBI:18420"/>
    </ligand>
</feature>
<comment type="subunit">
    <text evidence="2 5">Homodecamer; pentamer of dimers.</text>
</comment>
<dbReference type="InterPro" id="IPR015813">
    <property type="entry name" value="Pyrv/PenolPyrv_kinase-like_dom"/>
</dbReference>
<feature type="binding site" evidence="5">
    <location>
        <position position="112"/>
    </location>
    <ligand>
        <name>3-methyl-2-oxobutanoate</name>
        <dbReference type="ChEBI" id="CHEBI:11851"/>
    </ligand>
</feature>
<evidence type="ECO:0000256" key="2">
    <source>
        <dbReference type="ARBA" id="ARBA00011424"/>
    </source>
</evidence>
<evidence type="ECO:0000256" key="4">
    <source>
        <dbReference type="ARBA" id="ARBA00022679"/>
    </source>
</evidence>
<comment type="cofactor">
    <cofactor evidence="5">
        <name>Mg(2+)</name>
        <dbReference type="ChEBI" id="CHEBI:18420"/>
    </cofactor>
    <text evidence="5">Binds 1 Mg(2+) ion per subunit.</text>
</comment>
<dbReference type="NCBIfam" id="NF001452">
    <property type="entry name" value="PRK00311.1"/>
    <property type="match status" value="1"/>
</dbReference>
<dbReference type="CDD" id="cd06557">
    <property type="entry name" value="KPHMT-like"/>
    <property type="match status" value="1"/>
</dbReference>
<evidence type="ECO:0000313" key="7">
    <source>
        <dbReference type="Proteomes" id="UP001500866"/>
    </source>
</evidence>
<comment type="catalytic activity">
    <reaction evidence="5">
        <text>(6R)-5,10-methylene-5,6,7,8-tetrahydrofolate + 3-methyl-2-oxobutanoate + H2O = 2-dehydropantoate + (6S)-5,6,7,8-tetrahydrofolate</text>
        <dbReference type="Rhea" id="RHEA:11824"/>
        <dbReference type="ChEBI" id="CHEBI:11561"/>
        <dbReference type="ChEBI" id="CHEBI:11851"/>
        <dbReference type="ChEBI" id="CHEBI:15377"/>
        <dbReference type="ChEBI" id="CHEBI:15636"/>
        <dbReference type="ChEBI" id="CHEBI:57453"/>
        <dbReference type="EC" id="2.1.2.11"/>
    </reaction>
</comment>
<dbReference type="PANTHER" id="PTHR20881">
    <property type="entry name" value="3-METHYL-2-OXOBUTANOATE HYDROXYMETHYLTRANSFERASE"/>
    <property type="match status" value="1"/>
</dbReference>
<sequence length="279" mass="30388">MLTRTDLQKMKTENRKIAMITAYDFPSAKTAEKAGIDMILVGDSLGMVVLGYDSTVKVTVGDMSHHGKAVRRGAPDTFVVVDMPFMSYHVSQEQTMQNAQKLMQETDAQAVKLEGANEEILRATRKLTEAGIPVVAHLGLTPQSVNVLGGFKVQGKDRQAGEQLLRDAKNLTDSGAVALVLECVPEELAAIVTDEITIPTIGIGAGPGCDGQVLVYHDIVKYGVDRLPKFVKTYADFNTIGIEGVEAYISDVRQQIFPAAEHTFNIKDNQLLPKTNKKE</sequence>
<keyword evidence="3 5" id="KW-0566">Pantothenate biosynthesis</keyword>
<keyword evidence="4 5" id="KW-0808">Transferase</keyword>
<comment type="subcellular location">
    <subcellularLocation>
        <location evidence="5">Cytoplasm</location>
    </subcellularLocation>
</comment>
<dbReference type="PIRSF" id="PIRSF000388">
    <property type="entry name" value="Pantoate_hydroxy_MeTrfase"/>
    <property type="match status" value="1"/>
</dbReference>
<dbReference type="Pfam" id="PF02548">
    <property type="entry name" value="Pantoate_transf"/>
    <property type="match status" value="1"/>
</dbReference>
<accession>A0ABN1FY82</accession>
<organism evidence="6 7">
    <name type="scientific">Virgibacillus siamensis</name>
    <dbReference type="NCBI Taxonomy" id="480071"/>
    <lineage>
        <taxon>Bacteria</taxon>
        <taxon>Bacillati</taxon>
        <taxon>Bacillota</taxon>
        <taxon>Bacilli</taxon>
        <taxon>Bacillales</taxon>
        <taxon>Bacillaceae</taxon>
        <taxon>Virgibacillus</taxon>
    </lineage>
</organism>
<dbReference type="RefSeq" id="WP_343811871.1">
    <property type="nucleotide sequence ID" value="NZ_BAAADS010000010.1"/>
</dbReference>
<feature type="binding site" evidence="5">
    <location>
        <position position="114"/>
    </location>
    <ligand>
        <name>Mg(2+)</name>
        <dbReference type="ChEBI" id="CHEBI:18420"/>
    </ligand>
</feature>
<dbReference type="Gene3D" id="3.20.20.60">
    <property type="entry name" value="Phosphoenolpyruvate-binding domains"/>
    <property type="match status" value="1"/>
</dbReference>
<evidence type="ECO:0000256" key="3">
    <source>
        <dbReference type="ARBA" id="ARBA00022655"/>
    </source>
</evidence>
<comment type="similarity">
    <text evidence="1 5">Belongs to the PanB family.</text>
</comment>
<comment type="pathway">
    <text evidence="5">Cofactor biosynthesis; (R)-pantothenate biosynthesis; (R)-pantoate from 3-methyl-2-oxobutanoate: step 1/2.</text>
</comment>
<dbReference type="InterPro" id="IPR040442">
    <property type="entry name" value="Pyrv_kinase-like_dom_sf"/>
</dbReference>
<feature type="active site" description="Proton acceptor" evidence="5">
    <location>
        <position position="182"/>
    </location>
</feature>
<dbReference type="PANTHER" id="PTHR20881:SF0">
    <property type="entry name" value="3-METHYL-2-OXOBUTANOATE HYDROXYMETHYLTRANSFERASE"/>
    <property type="match status" value="1"/>
</dbReference>
<name>A0ABN1FY82_9BACI</name>
<dbReference type="HAMAP" id="MF_00156">
    <property type="entry name" value="PanB"/>
    <property type="match status" value="1"/>
</dbReference>
<proteinExistence type="inferred from homology"/>
<feature type="binding site" evidence="5">
    <location>
        <position position="43"/>
    </location>
    <ligand>
        <name>Mg(2+)</name>
        <dbReference type="ChEBI" id="CHEBI:18420"/>
    </ligand>
</feature>
<dbReference type="EC" id="2.1.2.11" evidence="5"/>
<gene>
    <name evidence="5 6" type="primary">panB</name>
    <name evidence="6" type="ORF">GCM10009001_15460</name>
</gene>
<reference evidence="6 7" key="1">
    <citation type="journal article" date="2019" name="Int. J. Syst. Evol. Microbiol.">
        <title>The Global Catalogue of Microorganisms (GCM) 10K type strain sequencing project: providing services to taxonomists for standard genome sequencing and annotation.</title>
        <authorList>
            <consortium name="The Broad Institute Genomics Platform"/>
            <consortium name="The Broad Institute Genome Sequencing Center for Infectious Disease"/>
            <person name="Wu L."/>
            <person name="Ma J."/>
        </authorList>
    </citation>
    <scope>NUCLEOTIDE SEQUENCE [LARGE SCALE GENOMIC DNA]</scope>
    <source>
        <strain evidence="6 7">JCM 15395</strain>
    </source>
</reference>
<keyword evidence="5" id="KW-0479">Metal-binding</keyword>
<keyword evidence="7" id="KW-1185">Reference proteome</keyword>
<keyword evidence="5" id="KW-0963">Cytoplasm</keyword>
<dbReference type="EMBL" id="BAAADS010000010">
    <property type="protein sequence ID" value="GAA0599981.1"/>
    <property type="molecule type" value="Genomic_DNA"/>
</dbReference>
<protein>
    <recommendedName>
        <fullName evidence="5">3-methyl-2-oxobutanoate hydroxymethyltransferase</fullName>
        <ecNumber evidence="5">2.1.2.11</ecNumber>
    </recommendedName>
    <alternativeName>
        <fullName evidence="5">Ketopantoate hydroxymethyltransferase</fullName>
        <shortName evidence="5">KPHMT</shortName>
    </alternativeName>
</protein>
<comment type="caution">
    <text evidence="6">The sequence shown here is derived from an EMBL/GenBank/DDBJ whole genome shotgun (WGS) entry which is preliminary data.</text>
</comment>
<feature type="binding site" evidence="5">
    <location>
        <position position="82"/>
    </location>
    <ligand>
        <name>3-methyl-2-oxobutanoate</name>
        <dbReference type="ChEBI" id="CHEBI:11851"/>
    </ligand>
</feature>
<dbReference type="InterPro" id="IPR003700">
    <property type="entry name" value="Pantoate_hydroxy_MeTrfase"/>
</dbReference>
<dbReference type="Proteomes" id="UP001500866">
    <property type="component" value="Unassembled WGS sequence"/>
</dbReference>
<feature type="binding site" evidence="5">
    <location>
        <begin position="43"/>
        <end position="44"/>
    </location>
    <ligand>
        <name>3-methyl-2-oxobutanoate</name>
        <dbReference type="ChEBI" id="CHEBI:11851"/>
    </ligand>
</feature>